<keyword evidence="3" id="KW-0813">Transport</keyword>
<dbReference type="RefSeq" id="XP_006682861.1">
    <property type="nucleotide sequence ID" value="XM_006682798.1"/>
</dbReference>
<dbReference type="Proteomes" id="UP000007241">
    <property type="component" value="Unassembled WGS sequence"/>
</dbReference>
<keyword evidence="8" id="KW-1185">Reference proteome</keyword>
<dbReference type="GO" id="GO:0017056">
    <property type="term" value="F:structural constituent of nuclear pore"/>
    <property type="evidence" value="ECO:0000318"/>
    <property type="project" value="GO_Central"/>
</dbReference>
<evidence type="ECO:0000256" key="5">
    <source>
        <dbReference type="SAM" id="MobiDB-lite"/>
    </source>
</evidence>
<dbReference type="GO" id="GO:0000972">
    <property type="term" value="P:transcription-dependent tethering of RNA polymerase II gene DNA at nuclear periphery"/>
    <property type="evidence" value="ECO:0000318"/>
    <property type="project" value="GO_Central"/>
</dbReference>
<protein>
    <recommendedName>
        <fullName evidence="6">Nucleoporin Nup133/Nup155-like N-terminal domain-containing protein</fullName>
    </recommendedName>
</protein>
<feature type="domain" description="Nucleoporin Nup133/Nup155-like N-terminal" evidence="6">
    <location>
        <begin position="144"/>
        <end position="428"/>
    </location>
</feature>
<dbReference type="HOGENOM" id="CLU_262299_0_0_1"/>
<sequence length="1290" mass="145140">MFSQTPRPPNQRVGQTPIRTHTTGLAINASASNSRKNAPVSTPKHHPSSALLVRHALTEPRQSRLASSASISHSPLLSRPVNPFDAANISMDKHSQDSFVFQPANPSRHLPDIVLLQSATHKATVIGESHPDALQFIQETNLGVSAIHAVVDQTVGYAIIAVPDRCFVWQYTKKNATYIPPCMQFPMGDSAYKDQHALVSFVTPFSSGARQTGLLACTADGRVRFWENITFNPESFREIKIPIAPSDCVSFLINCDPVGFVIGTQNSVVFQVSLFDLNGLGRLTCTPIQRSSGMFNRVTSLFGYGSQEIEVGPVANGNLVCLIPGKVIDGRTGCELYVLTQDILQKWILSKTQADKLVMEVEIHSAIRNHLANTVSIGSHYPRICIEDADFTSLLLKLILSRNDQLAILVGYSISEPQCHYSVLDAPPLSLALSNGGPFFFANTTDHVIISTLEPDVDFEELLPFTQTHTHILGLGVDKPRIFQQDANAPVSAIAVFHGSSPNLVQITVSATAVRADDTIEMNEDIPNQERSTQILCAKLEQAVFFGSNSTDRSNPIAFDLVQPGGDIDAASLHVSRSILNSTSQHIHSIIDMRAQLSGRFHRIDHIISIISSHGLLHKISLATRFKLAFNVEKIAVAEQLWRLINQVRGDAEAVKRNKSLLILEESIDKFMTSQLSQEDPIKDFFEHKIEHMDEFLVLTIQRVRDMHIGSGGKEAQLEVFELNRIMMIAFSAALEYRQQNMTLYELSSECVVESWTATDNVLTCLIYLYEATLQLLKRSIESLYSIVEDPLDELDLFDLECSSVADLKFKMGFQFCKLADLVLGAFHERLGYLTTCGPQEEHRLIALKEKYSANLSKIIQPLVHLGHADHAFELAEKYRELDYLVNLCLNVENQSHRIKTYLDLFGFEFSDVLFETYLKKSLNYIKSTYLPTKPFPVLSTLPGMYHELLVQPIQYHEHLDRFFSFSNTPSLSWIHDIVVGRYPDASKALWDVAGSVKSREKQMLALSLSKLAAVEAAESLESFQESKFCTQFERARDLVILQDIVTSEFMEMIPINLRTGTMNVDKQTDLILSKCFSQLTRSRPVLLKIVQRALQVLLCGFKLELHDTLELFTIRDSVLNEDNSRDRFLSAMEQIGLYLNTESNGNVSMETDSKETEQFYVQLVWRRAWLSGGWVEILGKFRHSSIEQTHALLRKTSVFAIIHEAYAESIEKPYLLKYLIPPQNIVSVPTPTLLRTLHPDLDDAHARNLYSEYVQEQDAFFKFVQDCNLEQMFNECVRLCLIEMSLMIE</sequence>
<keyword evidence="4" id="KW-0539">Nucleus</keyword>
<reference evidence="7 8" key="1">
    <citation type="submission" date="2009-12" db="EMBL/GenBank/DDBJ databases">
        <title>The draft genome of Batrachochytrium dendrobatidis.</title>
        <authorList>
            <consortium name="US DOE Joint Genome Institute (JGI-PGF)"/>
            <person name="Kuo A."/>
            <person name="Salamov A."/>
            <person name="Schmutz J."/>
            <person name="Lucas S."/>
            <person name="Pitluck S."/>
            <person name="Rosenblum E."/>
            <person name="Stajich J."/>
            <person name="Eisen M."/>
            <person name="Grigoriev I.V."/>
        </authorList>
    </citation>
    <scope>NUCLEOTIDE SEQUENCE [LARGE SCALE GENOMIC DNA]</scope>
    <source>
        <strain evidence="8">JAM81 / FGSC 10211</strain>
    </source>
</reference>
<evidence type="ECO:0000259" key="6">
    <source>
        <dbReference type="Pfam" id="PF08801"/>
    </source>
</evidence>
<comment type="subcellular location">
    <subcellularLocation>
        <location evidence="1">Nucleus</location>
    </subcellularLocation>
</comment>
<dbReference type="EMBL" id="GL882896">
    <property type="protein sequence ID" value="EGF76480.1"/>
    <property type="molecule type" value="Genomic_DNA"/>
</dbReference>
<dbReference type="PANTHER" id="PTHR13405">
    <property type="entry name" value="NUCLEAR PORE COMPLEX PROTEIN NUP133"/>
    <property type="match status" value="1"/>
</dbReference>
<evidence type="ECO:0000256" key="3">
    <source>
        <dbReference type="ARBA" id="ARBA00022448"/>
    </source>
</evidence>
<dbReference type="SUPFAM" id="SSF117289">
    <property type="entry name" value="Nucleoporin domain"/>
    <property type="match status" value="1"/>
</dbReference>
<dbReference type="InterPro" id="IPR015943">
    <property type="entry name" value="WD40/YVTN_repeat-like_dom_sf"/>
</dbReference>
<proteinExistence type="inferred from homology"/>
<dbReference type="GO" id="GO:0006606">
    <property type="term" value="P:protein import into nucleus"/>
    <property type="evidence" value="ECO:0000318"/>
    <property type="project" value="GO_Central"/>
</dbReference>
<name>F4PE24_BATDJ</name>
<dbReference type="InterPro" id="IPR014908">
    <property type="entry name" value="Nucleoporin_Nup133/Nup155_N"/>
</dbReference>
<dbReference type="Gene3D" id="2.130.10.10">
    <property type="entry name" value="YVTN repeat-like/Quinoprotein amine dehydrogenase"/>
    <property type="match status" value="1"/>
</dbReference>
<organism evidence="7 8">
    <name type="scientific">Batrachochytrium dendrobatidis (strain JAM81 / FGSC 10211)</name>
    <name type="common">Frog chytrid fungus</name>
    <dbReference type="NCBI Taxonomy" id="684364"/>
    <lineage>
        <taxon>Eukaryota</taxon>
        <taxon>Fungi</taxon>
        <taxon>Fungi incertae sedis</taxon>
        <taxon>Chytridiomycota</taxon>
        <taxon>Chytridiomycota incertae sedis</taxon>
        <taxon>Chytridiomycetes</taxon>
        <taxon>Rhizophydiales</taxon>
        <taxon>Rhizophydiales incertae sedis</taxon>
        <taxon>Batrachochytrium</taxon>
    </lineage>
</organism>
<evidence type="ECO:0000256" key="4">
    <source>
        <dbReference type="ARBA" id="ARBA00023242"/>
    </source>
</evidence>
<dbReference type="Pfam" id="PF08801">
    <property type="entry name" value="Nucleoporin_N"/>
    <property type="match status" value="1"/>
</dbReference>
<dbReference type="OMA" id="HVATLLW"/>
<evidence type="ECO:0000256" key="2">
    <source>
        <dbReference type="ARBA" id="ARBA00005569"/>
    </source>
</evidence>
<gene>
    <name evidence="7" type="ORF">BATDEDRAFT_36249</name>
</gene>
<dbReference type="Gene3D" id="1.20.58.1380">
    <property type="match status" value="1"/>
</dbReference>
<evidence type="ECO:0000313" key="8">
    <source>
        <dbReference type="Proteomes" id="UP000007241"/>
    </source>
</evidence>
<dbReference type="OrthoDB" id="103454at2759"/>
<dbReference type="STRING" id="684364.F4PE24"/>
<evidence type="ECO:0000313" key="7">
    <source>
        <dbReference type="EMBL" id="EGF76480.1"/>
    </source>
</evidence>
<dbReference type="FunCoup" id="F4PE24">
    <property type="interactions" value="92"/>
</dbReference>
<feature type="region of interest" description="Disordered" evidence="5">
    <location>
        <begin position="27"/>
        <end position="49"/>
    </location>
</feature>
<comment type="similarity">
    <text evidence="2">Belongs to the nucleoporin Nup133 family.</text>
</comment>
<dbReference type="InParanoid" id="F4PE24"/>
<accession>F4PE24</accession>
<dbReference type="PANTHER" id="PTHR13405:SF11">
    <property type="entry name" value="NUCLEAR PORE COMPLEX PROTEIN NUP133"/>
    <property type="match status" value="1"/>
</dbReference>
<evidence type="ECO:0000256" key="1">
    <source>
        <dbReference type="ARBA" id="ARBA00004123"/>
    </source>
</evidence>
<feature type="compositionally biased region" description="Polar residues" evidence="5">
    <location>
        <begin position="27"/>
        <end position="40"/>
    </location>
</feature>
<dbReference type="GO" id="GO:0016973">
    <property type="term" value="P:poly(A)+ mRNA export from nucleus"/>
    <property type="evidence" value="ECO:0000318"/>
    <property type="project" value="GO_Central"/>
</dbReference>
<dbReference type="InterPro" id="IPR037624">
    <property type="entry name" value="Nup133-like"/>
</dbReference>
<dbReference type="GeneID" id="18241025"/>
<dbReference type="GO" id="GO:0031080">
    <property type="term" value="C:nuclear pore outer ring"/>
    <property type="evidence" value="ECO:0000318"/>
    <property type="project" value="GO_Central"/>
</dbReference>